<dbReference type="PANTHER" id="PTHR36511">
    <property type="entry name" value="MERR FAMILY BACTERIAL REGULATORY PROTEIN"/>
    <property type="match status" value="1"/>
</dbReference>
<protein>
    <submittedName>
        <fullName evidence="5">Helix-turn-helix domain-containing protein</fullName>
    </submittedName>
</protein>
<dbReference type="InterPro" id="IPR052359">
    <property type="entry name" value="HTH-type_reg/antitoxin"/>
</dbReference>
<dbReference type="SMART" id="SM00530">
    <property type="entry name" value="HTH_XRE"/>
    <property type="match status" value="1"/>
</dbReference>
<dbReference type="OrthoDB" id="9799384at2"/>
<dbReference type="SUPFAM" id="SSF47413">
    <property type="entry name" value="lambda repressor-like DNA-binding domains"/>
    <property type="match status" value="1"/>
</dbReference>
<dbReference type="EMBL" id="WSRP01000020">
    <property type="protein sequence ID" value="MVX57047.1"/>
    <property type="molecule type" value="Genomic_DNA"/>
</dbReference>
<proteinExistence type="predicted"/>
<keyword evidence="2" id="KW-0238">DNA-binding</keyword>
<sequence>MKYSSDIEVNRFAEDLLLSVKQMKARKAERRTFVIPVVETRNKTGLTQEKFAQLLGVSVKTLAAWEQGVRTPSGAARTLLKIAEKYPKIVKEAASA</sequence>
<name>A0A6L6YHF4_9BURK</name>
<evidence type="ECO:0000259" key="4">
    <source>
        <dbReference type="PROSITE" id="PS50943"/>
    </source>
</evidence>
<dbReference type="Pfam" id="PF01381">
    <property type="entry name" value="HTH_3"/>
    <property type="match status" value="1"/>
</dbReference>
<feature type="domain" description="HTH cro/C1-type" evidence="4">
    <location>
        <begin position="37"/>
        <end position="93"/>
    </location>
</feature>
<evidence type="ECO:0000313" key="5">
    <source>
        <dbReference type="EMBL" id="MVX57047.1"/>
    </source>
</evidence>
<evidence type="ECO:0000256" key="1">
    <source>
        <dbReference type="ARBA" id="ARBA00023015"/>
    </source>
</evidence>
<dbReference type="AlphaFoldDB" id="A0A6L6YHF4"/>
<dbReference type="GO" id="GO:0003677">
    <property type="term" value="F:DNA binding"/>
    <property type="evidence" value="ECO:0007669"/>
    <property type="project" value="UniProtKB-KW"/>
</dbReference>
<evidence type="ECO:0000313" key="6">
    <source>
        <dbReference type="Proteomes" id="UP000472580"/>
    </source>
</evidence>
<keyword evidence="1" id="KW-0805">Transcription regulation</keyword>
<dbReference type="PROSITE" id="PS50943">
    <property type="entry name" value="HTH_CROC1"/>
    <property type="match status" value="1"/>
</dbReference>
<organism evidence="5 6">
    <name type="scientific">Parasutterella muris</name>
    <dbReference type="NCBI Taxonomy" id="2565572"/>
    <lineage>
        <taxon>Bacteria</taxon>
        <taxon>Pseudomonadati</taxon>
        <taxon>Pseudomonadota</taxon>
        <taxon>Betaproteobacteria</taxon>
        <taxon>Burkholderiales</taxon>
        <taxon>Sutterellaceae</taxon>
        <taxon>Parasutterella</taxon>
    </lineage>
</organism>
<accession>A0A6L6YHF4</accession>
<keyword evidence="6" id="KW-1185">Reference proteome</keyword>
<gene>
    <name evidence="5" type="ORF">E5987_07465</name>
</gene>
<dbReference type="PANTHER" id="PTHR36511:SF4">
    <property type="entry name" value="ANTITOXIN MQSA"/>
    <property type="match status" value="1"/>
</dbReference>
<reference evidence="5 6" key="1">
    <citation type="submission" date="2019-12" db="EMBL/GenBank/DDBJ databases">
        <title>Microbes associate with the intestines of laboratory mice.</title>
        <authorList>
            <person name="Navarre W."/>
            <person name="Wong E."/>
        </authorList>
    </citation>
    <scope>NUCLEOTIDE SEQUENCE [LARGE SCALE GENOMIC DNA]</scope>
    <source>
        <strain evidence="5 6">NM82_D38</strain>
    </source>
</reference>
<evidence type="ECO:0000256" key="2">
    <source>
        <dbReference type="ARBA" id="ARBA00023125"/>
    </source>
</evidence>
<dbReference type="Proteomes" id="UP000472580">
    <property type="component" value="Unassembled WGS sequence"/>
</dbReference>
<dbReference type="Gene3D" id="1.10.260.40">
    <property type="entry name" value="lambda repressor-like DNA-binding domains"/>
    <property type="match status" value="1"/>
</dbReference>
<keyword evidence="3" id="KW-0804">Transcription</keyword>
<evidence type="ECO:0000256" key="3">
    <source>
        <dbReference type="ARBA" id="ARBA00023163"/>
    </source>
</evidence>
<dbReference type="CDD" id="cd00093">
    <property type="entry name" value="HTH_XRE"/>
    <property type="match status" value="1"/>
</dbReference>
<dbReference type="InterPro" id="IPR001387">
    <property type="entry name" value="Cro/C1-type_HTH"/>
</dbReference>
<dbReference type="InterPro" id="IPR010982">
    <property type="entry name" value="Lambda_DNA-bd_dom_sf"/>
</dbReference>
<comment type="caution">
    <text evidence="5">The sequence shown here is derived from an EMBL/GenBank/DDBJ whole genome shotgun (WGS) entry which is preliminary data.</text>
</comment>